<comment type="caution">
    <text evidence="1">The sequence shown here is derived from an EMBL/GenBank/DDBJ whole genome shotgun (WGS) entry which is preliminary data.</text>
</comment>
<organism evidence="1 2">
    <name type="scientific">Acaulospora colombiana</name>
    <dbReference type="NCBI Taxonomy" id="27376"/>
    <lineage>
        <taxon>Eukaryota</taxon>
        <taxon>Fungi</taxon>
        <taxon>Fungi incertae sedis</taxon>
        <taxon>Mucoromycota</taxon>
        <taxon>Glomeromycotina</taxon>
        <taxon>Glomeromycetes</taxon>
        <taxon>Diversisporales</taxon>
        <taxon>Acaulosporaceae</taxon>
        <taxon>Acaulospora</taxon>
    </lineage>
</organism>
<dbReference type="Proteomes" id="UP000789525">
    <property type="component" value="Unassembled WGS sequence"/>
</dbReference>
<accession>A0ACA9R7R5</accession>
<name>A0ACA9R7R5_9GLOM</name>
<feature type="non-terminal residue" evidence="1">
    <location>
        <position position="79"/>
    </location>
</feature>
<feature type="non-terminal residue" evidence="1">
    <location>
        <position position="1"/>
    </location>
</feature>
<keyword evidence="2" id="KW-1185">Reference proteome</keyword>
<evidence type="ECO:0000313" key="1">
    <source>
        <dbReference type="EMBL" id="CAG8780359.1"/>
    </source>
</evidence>
<gene>
    <name evidence="1" type="ORF">ACOLOM_LOCUS14294</name>
</gene>
<dbReference type="EMBL" id="CAJVPT010071192">
    <property type="protein sequence ID" value="CAG8780359.1"/>
    <property type="molecule type" value="Genomic_DNA"/>
</dbReference>
<protein>
    <submittedName>
        <fullName evidence="1">12867_t:CDS:1</fullName>
    </submittedName>
</protein>
<proteinExistence type="predicted"/>
<evidence type="ECO:0000313" key="2">
    <source>
        <dbReference type="Proteomes" id="UP000789525"/>
    </source>
</evidence>
<reference evidence="1" key="1">
    <citation type="submission" date="2021-06" db="EMBL/GenBank/DDBJ databases">
        <authorList>
            <person name="Kallberg Y."/>
            <person name="Tangrot J."/>
            <person name="Rosling A."/>
        </authorList>
    </citation>
    <scope>NUCLEOTIDE SEQUENCE</scope>
    <source>
        <strain evidence="1">CL356</strain>
    </source>
</reference>
<sequence>NIVVVKKVDTPNRFGDVDYLGFEHVTMSPMHRKLIDKSLLTPEELKWVNSYHAEDGHHSFGKEFFEMSAAPYFFPIYGQ</sequence>